<dbReference type="InterPro" id="IPR002528">
    <property type="entry name" value="MATE_fam"/>
</dbReference>
<keyword evidence="2" id="KW-0472">Membrane</keyword>
<name>A0A221K9F1_9RHOB</name>
<feature type="transmembrane region" description="Helical" evidence="2">
    <location>
        <begin position="247"/>
        <end position="276"/>
    </location>
</feature>
<dbReference type="GO" id="GO:0005886">
    <property type="term" value="C:plasma membrane"/>
    <property type="evidence" value="ECO:0007669"/>
    <property type="project" value="TreeGrafter"/>
</dbReference>
<dbReference type="PANTHER" id="PTHR43298:SF2">
    <property type="entry name" value="FMN_FAD EXPORTER YEEO-RELATED"/>
    <property type="match status" value="1"/>
</dbReference>
<keyword evidence="3" id="KW-0614">Plasmid</keyword>
<feature type="transmembrane region" description="Helical" evidence="2">
    <location>
        <begin position="173"/>
        <end position="196"/>
    </location>
</feature>
<feature type="transmembrane region" description="Helical" evidence="2">
    <location>
        <begin position="405"/>
        <end position="422"/>
    </location>
</feature>
<evidence type="ECO:0000313" key="3">
    <source>
        <dbReference type="EMBL" id="ASM75595.1"/>
    </source>
</evidence>
<reference evidence="3 4" key="1">
    <citation type="submission" date="2017-07" db="EMBL/GenBank/DDBJ databases">
        <title>Genome Sequence of Sulfitobacter pseudonitzschiae Strain SMR1 Isolated from a culture of the Diatom Skeletonema marinoi.</title>
        <authorList>
            <person name="Topel M."/>
            <person name="Pinder M.I.M."/>
            <person name="Johansson O.N."/>
            <person name="Kourtchenko O."/>
            <person name="Godhe A."/>
            <person name="Clarke A.K."/>
        </authorList>
    </citation>
    <scope>NUCLEOTIDE SEQUENCE [LARGE SCALE GENOMIC DNA]</scope>
    <source>
        <strain evidence="3 4">SMR1</strain>
        <plasmid evidence="3 4">pSMR1-5</plasmid>
    </source>
</reference>
<protein>
    <submittedName>
        <fullName evidence="3">Multidrug resistance protein MdtK</fullName>
    </submittedName>
</protein>
<dbReference type="KEGG" id="spse:SULPSESMR1_03797"/>
<evidence type="ECO:0000256" key="1">
    <source>
        <dbReference type="ARBA" id="ARBA00022448"/>
    </source>
</evidence>
<keyword evidence="2" id="KW-1133">Transmembrane helix</keyword>
<feature type="transmembrane region" description="Helical" evidence="2">
    <location>
        <begin position="208"/>
        <end position="226"/>
    </location>
</feature>
<dbReference type="Pfam" id="PF01554">
    <property type="entry name" value="MatE"/>
    <property type="match status" value="2"/>
</dbReference>
<feature type="transmembrane region" description="Helical" evidence="2">
    <location>
        <begin position="24"/>
        <end position="41"/>
    </location>
</feature>
<dbReference type="GO" id="GO:0042910">
    <property type="term" value="F:xenobiotic transmembrane transporter activity"/>
    <property type="evidence" value="ECO:0007669"/>
    <property type="project" value="InterPro"/>
</dbReference>
<feature type="transmembrane region" description="Helical" evidence="2">
    <location>
        <begin position="71"/>
        <end position="92"/>
    </location>
</feature>
<dbReference type="AlphaFoldDB" id="A0A221K9F1"/>
<evidence type="ECO:0000313" key="4">
    <source>
        <dbReference type="Proteomes" id="UP000199754"/>
    </source>
</evidence>
<gene>
    <name evidence="3" type="primary">mdtK</name>
    <name evidence="3" type="ORF">SULPSESMR1_03797</name>
</gene>
<evidence type="ECO:0000256" key="2">
    <source>
        <dbReference type="SAM" id="Phobius"/>
    </source>
</evidence>
<feature type="transmembrane region" description="Helical" evidence="2">
    <location>
        <begin position="288"/>
        <end position="309"/>
    </location>
</feature>
<keyword evidence="4" id="KW-1185">Reference proteome</keyword>
<feature type="transmembrane region" description="Helical" evidence="2">
    <location>
        <begin position="144"/>
        <end position="161"/>
    </location>
</feature>
<dbReference type="InterPro" id="IPR050222">
    <property type="entry name" value="MATE_MdtK"/>
</dbReference>
<geneLocation type="plasmid" evidence="3 4">
    <name>pSMR1-5</name>
</geneLocation>
<keyword evidence="2" id="KW-0812">Transmembrane</keyword>
<dbReference type="Proteomes" id="UP000199754">
    <property type="component" value="Plasmid pSMR1-5"/>
</dbReference>
<organism evidence="3 4">
    <name type="scientific">Pseudosulfitobacter pseudonitzschiae</name>
    <dbReference type="NCBI Taxonomy" id="1402135"/>
    <lineage>
        <taxon>Bacteria</taxon>
        <taxon>Pseudomonadati</taxon>
        <taxon>Pseudomonadota</taxon>
        <taxon>Alphaproteobacteria</taxon>
        <taxon>Rhodobacterales</taxon>
        <taxon>Roseobacteraceae</taxon>
        <taxon>Pseudosulfitobacter</taxon>
    </lineage>
</organism>
<sequence length="463" mass="47719">MSVSENPGPTLRTQPGPLAGEARALVRLAIPIMLIALVNMGMSVTDTLMVSAAFGSEALAAVAIGSDFYSILFYLGAGTIGGLAPFYTAAVVKADAAGRARLERTGQAVAALLVAIVVPIVWTAPGWLGRLGLDPELLAEGRGYTRAMALTLVPMLGIMLYRTLLTAAERPRVFLKVTAAMLPLNALGNLIFMMGWGPIPAVGPTGAGISSFVVALATLTALIVIARRTAPLPAAARRAPAIGWHDVWPVLRVGLPIGIAMVTELGVFLAATLYAARLGAADVAAHTLTLRVAGLAYAVPTALLQAAMVRMARAEAASDPALRRSVTQASFALSLGAGAFLFLLISSLAPPLADGFFDMTSAGRAAAGLAAGLLLSLGTVHFIVNPGAVAAGLLRGRKDTRAPMAFTLAGYWIIGVPVGLWLCEVREMGVTGIWIGLFAGMSATTVLMLIRVAGGPSDRHGKS</sequence>
<dbReference type="OrthoDB" id="9780160at2"/>
<proteinExistence type="predicted"/>
<dbReference type="EMBL" id="CP022420">
    <property type="protein sequence ID" value="ASM75595.1"/>
    <property type="molecule type" value="Genomic_DNA"/>
</dbReference>
<feature type="transmembrane region" description="Helical" evidence="2">
    <location>
        <begin position="369"/>
        <end position="393"/>
    </location>
</feature>
<accession>A0A221K9F1</accession>
<feature type="transmembrane region" description="Helical" evidence="2">
    <location>
        <begin position="104"/>
        <end position="124"/>
    </location>
</feature>
<dbReference type="GO" id="GO:0015297">
    <property type="term" value="F:antiporter activity"/>
    <property type="evidence" value="ECO:0007669"/>
    <property type="project" value="InterPro"/>
</dbReference>
<dbReference type="PANTHER" id="PTHR43298">
    <property type="entry name" value="MULTIDRUG RESISTANCE PROTEIN NORM-RELATED"/>
    <property type="match status" value="1"/>
</dbReference>
<dbReference type="RefSeq" id="WP_089423546.1">
    <property type="nucleotide sequence ID" value="NZ_CP022420.1"/>
</dbReference>
<feature type="transmembrane region" description="Helical" evidence="2">
    <location>
        <begin position="330"/>
        <end position="349"/>
    </location>
</feature>
<keyword evidence="1" id="KW-0813">Transport</keyword>
<feature type="transmembrane region" description="Helical" evidence="2">
    <location>
        <begin position="428"/>
        <end position="450"/>
    </location>
</feature>